<dbReference type="OrthoDB" id="5770468at2"/>
<evidence type="ECO:0000313" key="2">
    <source>
        <dbReference type="EMBL" id="MTW21063.1"/>
    </source>
</evidence>
<gene>
    <name evidence="2" type="ORF">GJ668_08115</name>
</gene>
<sequence length="163" mass="17151">MTTNIYLKARTFGKVRQLIDELLSEGIEPARVCVHAAGRPQGADLPVTLIIHRTWGRALVEGGILGALFASPITAALWLIGDVLFAVSVLVLGAGVGGVFAALRARIANRDIAPQFSALRRGELLLVLAGDHAAIGAIQDRIKARHPEVAVLGSDPTGIPPFP</sequence>
<keyword evidence="1" id="KW-1133">Transmembrane helix</keyword>
<proteinExistence type="predicted"/>
<protein>
    <recommendedName>
        <fullName evidence="4">DUF1269 domain-containing protein</fullName>
    </recommendedName>
</protein>
<dbReference type="Proteomes" id="UP000434044">
    <property type="component" value="Unassembled WGS sequence"/>
</dbReference>
<keyword evidence="1" id="KW-0812">Transmembrane</keyword>
<evidence type="ECO:0000256" key="1">
    <source>
        <dbReference type="SAM" id="Phobius"/>
    </source>
</evidence>
<feature type="transmembrane region" description="Helical" evidence="1">
    <location>
        <begin position="58"/>
        <end position="78"/>
    </location>
</feature>
<reference evidence="2 3" key="1">
    <citation type="submission" date="2019-11" db="EMBL/GenBank/DDBJ databases">
        <title>Whole-genome sequence of the anaerobic purple sulfur bacterium Allochromatium palmeri DSM 15591.</title>
        <authorList>
            <person name="Kyndt J.A."/>
            <person name="Meyer T.E."/>
        </authorList>
    </citation>
    <scope>NUCLEOTIDE SEQUENCE [LARGE SCALE GENOMIC DNA]</scope>
    <source>
        <strain evidence="2 3">DSM 15591</strain>
    </source>
</reference>
<comment type="caution">
    <text evidence="2">The sequence shown here is derived from an EMBL/GenBank/DDBJ whole genome shotgun (WGS) entry which is preliminary data.</text>
</comment>
<accession>A0A6N8E9U0</accession>
<dbReference type="RefSeq" id="WP_155449654.1">
    <property type="nucleotide sequence ID" value="NZ_WNKT01000013.1"/>
</dbReference>
<organism evidence="2 3">
    <name type="scientific">Allochromatium palmeri</name>
    <dbReference type="NCBI Taxonomy" id="231048"/>
    <lineage>
        <taxon>Bacteria</taxon>
        <taxon>Pseudomonadati</taxon>
        <taxon>Pseudomonadota</taxon>
        <taxon>Gammaproteobacteria</taxon>
        <taxon>Chromatiales</taxon>
        <taxon>Chromatiaceae</taxon>
        <taxon>Allochromatium</taxon>
    </lineage>
</organism>
<keyword evidence="3" id="KW-1185">Reference proteome</keyword>
<dbReference type="AlphaFoldDB" id="A0A6N8E9U0"/>
<evidence type="ECO:0008006" key="4">
    <source>
        <dbReference type="Google" id="ProtNLM"/>
    </source>
</evidence>
<feature type="transmembrane region" description="Helical" evidence="1">
    <location>
        <begin position="84"/>
        <end position="103"/>
    </location>
</feature>
<name>A0A6N8E9U0_9GAMM</name>
<keyword evidence="1" id="KW-0472">Membrane</keyword>
<evidence type="ECO:0000313" key="3">
    <source>
        <dbReference type="Proteomes" id="UP000434044"/>
    </source>
</evidence>
<dbReference type="EMBL" id="WNKT01000013">
    <property type="protein sequence ID" value="MTW21063.1"/>
    <property type="molecule type" value="Genomic_DNA"/>
</dbReference>